<name>W9GLY3_9MICO</name>
<dbReference type="Pfam" id="PF02576">
    <property type="entry name" value="RimP_N"/>
    <property type="match status" value="1"/>
</dbReference>
<keyword evidence="8" id="KW-1185">Reference proteome</keyword>
<dbReference type="OrthoDB" id="9805006at2"/>
<gene>
    <name evidence="3" type="primary">rimP</name>
    <name evidence="7" type="ORF">N864_12645</name>
</gene>
<dbReference type="Proteomes" id="UP000019494">
    <property type="component" value="Unassembled WGS sequence"/>
</dbReference>
<proteinExistence type="inferred from homology"/>
<comment type="caution">
    <text evidence="7">The sequence shown here is derived from an EMBL/GenBank/DDBJ whole genome shotgun (WGS) entry which is preliminary data.</text>
</comment>
<sequence length="186" mass="19502">MSAADQVRESLEPVIAPLGLVIEDVTVSPAGKRRVVRVLVDTDVRGIAVADTSSVVEPLSLDRVAEATHAVSDALDASAALGDAPYVLEVSSPGVGRPLTTRDQFRRNVGRLITVEHAGGEVTGRLVAVGADTLTLEVPAAKKSPEHSVSVDLGDVRKGTVQVEFTRSDHDEPEASDDSSDAEEES</sequence>
<dbReference type="AlphaFoldDB" id="W9GLY3"/>
<evidence type="ECO:0000256" key="3">
    <source>
        <dbReference type="HAMAP-Rule" id="MF_01077"/>
    </source>
</evidence>
<organism evidence="7 8">
    <name type="scientific">Intrasporangium chromatireducens Q5-1</name>
    <dbReference type="NCBI Taxonomy" id="584657"/>
    <lineage>
        <taxon>Bacteria</taxon>
        <taxon>Bacillati</taxon>
        <taxon>Actinomycetota</taxon>
        <taxon>Actinomycetes</taxon>
        <taxon>Micrococcales</taxon>
        <taxon>Intrasporangiaceae</taxon>
        <taxon>Intrasporangium</taxon>
    </lineage>
</organism>
<dbReference type="Pfam" id="PF17384">
    <property type="entry name" value="DUF150_C"/>
    <property type="match status" value="1"/>
</dbReference>
<comment type="subcellular location">
    <subcellularLocation>
        <location evidence="3">Cytoplasm</location>
    </subcellularLocation>
</comment>
<dbReference type="InterPro" id="IPR028989">
    <property type="entry name" value="RimP_N"/>
</dbReference>
<keyword evidence="1 3" id="KW-0963">Cytoplasm</keyword>
<dbReference type="InterPro" id="IPR036847">
    <property type="entry name" value="RimP_C_sf"/>
</dbReference>
<dbReference type="GO" id="GO:0006412">
    <property type="term" value="P:translation"/>
    <property type="evidence" value="ECO:0007669"/>
    <property type="project" value="TreeGrafter"/>
</dbReference>
<feature type="domain" description="Ribosome maturation factor RimP C-terminal" evidence="6">
    <location>
        <begin position="99"/>
        <end position="165"/>
    </location>
</feature>
<evidence type="ECO:0000256" key="1">
    <source>
        <dbReference type="ARBA" id="ARBA00022490"/>
    </source>
</evidence>
<feature type="compositionally biased region" description="Acidic residues" evidence="4">
    <location>
        <begin position="171"/>
        <end position="186"/>
    </location>
</feature>
<dbReference type="SUPFAM" id="SSF75420">
    <property type="entry name" value="YhbC-like, N-terminal domain"/>
    <property type="match status" value="1"/>
</dbReference>
<dbReference type="HAMAP" id="MF_01077">
    <property type="entry name" value="RimP"/>
    <property type="match status" value="1"/>
</dbReference>
<dbReference type="RefSeq" id="WP_034714121.1">
    <property type="nucleotide sequence ID" value="NZ_AWQS01000022.1"/>
</dbReference>
<comment type="function">
    <text evidence="3">Required for maturation of 30S ribosomal subunits.</text>
</comment>
<feature type="region of interest" description="Disordered" evidence="4">
    <location>
        <begin position="161"/>
        <end position="186"/>
    </location>
</feature>
<feature type="domain" description="Ribosome maturation factor RimP N-terminal" evidence="5">
    <location>
        <begin position="11"/>
        <end position="95"/>
    </location>
</feature>
<reference evidence="8" key="1">
    <citation type="submission" date="2013-08" db="EMBL/GenBank/DDBJ databases">
        <title>Intrasporangium oryzae NRRL B-24470.</title>
        <authorList>
            <person name="Liu H."/>
            <person name="Wang G."/>
        </authorList>
    </citation>
    <scope>NUCLEOTIDE SEQUENCE [LARGE SCALE GENOMIC DNA]</scope>
    <source>
        <strain evidence="8">Q5-1</strain>
    </source>
</reference>
<dbReference type="SUPFAM" id="SSF74942">
    <property type="entry name" value="YhbC-like, C-terminal domain"/>
    <property type="match status" value="1"/>
</dbReference>
<dbReference type="GO" id="GO:0005829">
    <property type="term" value="C:cytosol"/>
    <property type="evidence" value="ECO:0007669"/>
    <property type="project" value="TreeGrafter"/>
</dbReference>
<dbReference type="Gene3D" id="3.30.300.70">
    <property type="entry name" value="RimP-like superfamily, N-terminal"/>
    <property type="match status" value="1"/>
</dbReference>
<dbReference type="PATRIC" id="fig|584657.3.peg.972"/>
<evidence type="ECO:0000259" key="5">
    <source>
        <dbReference type="Pfam" id="PF02576"/>
    </source>
</evidence>
<dbReference type="EMBL" id="AWQS01000022">
    <property type="protein sequence ID" value="EWT07090.1"/>
    <property type="molecule type" value="Genomic_DNA"/>
</dbReference>
<evidence type="ECO:0000256" key="4">
    <source>
        <dbReference type="SAM" id="MobiDB-lite"/>
    </source>
</evidence>
<keyword evidence="2 3" id="KW-0690">Ribosome biogenesis</keyword>
<evidence type="ECO:0000313" key="7">
    <source>
        <dbReference type="EMBL" id="EWT07090.1"/>
    </source>
</evidence>
<protein>
    <recommendedName>
        <fullName evidence="3">Ribosome maturation factor RimP</fullName>
    </recommendedName>
</protein>
<dbReference type="InterPro" id="IPR028998">
    <property type="entry name" value="RimP_C"/>
</dbReference>
<accession>W9GLY3</accession>
<dbReference type="CDD" id="cd01734">
    <property type="entry name" value="YlxS_C"/>
    <property type="match status" value="1"/>
</dbReference>
<evidence type="ECO:0000256" key="2">
    <source>
        <dbReference type="ARBA" id="ARBA00022517"/>
    </source>
</evidence>
<dbReference type="InterPro" id="IPR035956">
    <property type="entry name" value="RimP_N_sf"/>
</dbReference>
<evidence type="ECO:0000259" key="6">
    <source>
        <dbReference type="Pfam" id="PF17384"/>
    </source>
</evidence>
<dbReference type="GO" id="GO:0000028">
    <property type="term" value="P:ribosomal small subunit assembly"/>
    <property type="evidence" value="ECO:0007669"/>
    <property type="project" value="TreeGrafter"/>
</dbReference>
<dbReference type="PANTHER" id="PTHR33867">
    <property type="entry name" value="RIBOSOME MATURATION FACTOR RIMP"/>
    <property type="match status" value="1"/>
</dbReference>
<dbReference type="PANTHER" id="PTHR33867:SF1">
    <property type="entry name" value="RIBOSOME MATURATION FACTOR RIMP"/>
    <property type="match status" value="1"/>
</dbReference>
<evidence type="ECO:0000313" key="8">
    <source>
        <dbReference type="Proteomes" id="UP000019494"/>
    </source>
</evidence>
<comment type="similarity">
    <text evidence="3">Belongs to the RimP family.</text>
</comment>
<dbReference type="InterPro" id="IPR003728">
    <property type="entry name" value="Ribosome_maturation_RimP"/>
</dbReference>